<protein>
    <recommendedName>
        <fullName evidence="3">Protein kinase domain-containing protein</fullName>
    </recommendedName>
</protein>
<dbReference type="InterPro" id="IPR036537">
    <property type="entry name" value="Adaptor_Cbl_N_dom_sf"/>
</dbReference>
<evidence type="ECO:0000313" key="2">
    <source>
        <dbReference type="Proteomes" id="UP000218334"/>
    </source>
</evidence>
<keyword evidence="2" id="KW-1185">Reference proteome</keyword>
<reference evidence="2" key="1">
    <citation type="journal article" date="2017" name="Nat. Ecol. Evol.">
        <title>Genome expansion and lineage-specific genetic innovations in the forest pathogenic fungi Armillaria.</title>
        <authorList>
            <person name="Sipos G."/>
            <person name="Prasanna A.N."/>
            <person name="Walter M.C."/>
            <person name="O'Connor E."/>
            <person name="Balint B."/>
            <person name="Krizsan K."/>
            <person name="Kiss B."/>
            <person name="Hess J."/>
            <person name="Varga T."/>
            <person name="Slot J."/>
            <person name="Riley R."/>
            <person name="Boka B."/>
            <person name="Rigling D."/>
            <person name="Barry K."/>
            <person name="Lee J."/>
            <person name="Mihaltcheva S."/>
            <person name="LaButti K."/>
            <person name="Lipzen A."/>
            <person name="Waldron R."/>
            <person name="Moloney N.M."/>
            <person name="Sperisen C."/>
            <person name="Kredics L."/>
            <person name="Vagvoelgyi C."/>
            <person name="Patrignani A."/>
            <person name="Fitzpatrick D."/>
            <person name="Nagy I."/>
            <person name="Doyle S."/>
            <person name="Anderson J.B."/>
            <person name="Grigoriev I.V."/>
            <person name="Gueldener U."/>
            <person name="Muensterkoetter M."/>
            <person name="Nagy L.G."/>
        </authorList>
    </citation>
    <scope>NUCLEOTIDE SEQUENCE [LARGE SCALE GENOMIC DNA]</scope>
    <source>
        <strain evidence="2">28-4</strain>
    </source>
</reference>
<dbReference type="InterPro" id="IPR059179">
    <property type="entry name" value="MLKL-like_MCAfunc"/>
</dbReference>
<dbReference type="Proteomes" id="UP000218334">
    <property type="component" value="Unassembled WGS sequence"/>
</dbReference>
<gene>
    <name evidence="1" type="ORF">ARMSODRAFT_1088113</name>
</gene>
<organism evidence="1 2">
    <name type="scientific">Armillaria solidipes</name>
    <dbReference type="NCBI Taxonomy" id="1076256"/>
    <lineage>
        <taxon>Eukaryota</taxon>
        <taxon>Fungi</taxon>
        <taxon>Dikarya</taxon>
        <taxon>Basidiomycota</taxon>
        <taxon>Agaricomycotina</taxon>
        <taxon>Agaricomycetes</taxon>
        <taxon>Agaricomycetidae</taxon>
        <taxon>Agaricales</taxon>
        <taxon>Marasmiineae</taxon>
        <taxon>Physalacriaceae</taxon>
        <taxon>Armillaria</taxon>
    </lineage>
</organism>
<dbReference type="EMBL" id="KZ293453">
    <property type="protein sequence ID" value="PBK64184.1"/>
    <property type="molecule type" value="Genomic_DNA"/>
</dbReference>
<accession>A0A2H3B5P8</accession>
<proteinExistence type="predicted"/>
<evidence type="ECO:0000313" key="1">
    <source>
        <dbReference type="EMBL" id="PBK64184.1"/>
    </source>
</evidence>
<dbReference type="AlphaFoldDB" id="A0A2H3B5P8"/>
<sequence>MRIKQTSRARRRIAEDGVELSIMTVDILKAAASAATSVPVLSVAAAIVSRILNQISQAQQNTELALRIATRCARALTTISEHLNTLENKSAISNSIDRFVENLRKVQNFIDKETNKNIFYLFFFAKRRAEQFQDLQLKVQDSMQYLQIKTLLTLYDIVQHYSSDDSKNRTGKEFDIVTEKQLFIGYGFRLHLGQVNRENAIIKVFEGDDAQKNCEETIEFESDIRHPNFLRPRSSYAKGRSPFIVYDSLNVQTTAEQFIVAEIPSGVVSAFIAGARLIAGISSALSRLNIYHRDFSSVRIENFSIFMNSANRAVLSFDGFWNLTSATSRRERTGLDILNDLCHQTFDAANEILYNKLCRLYLS</sequence>
<dbReference type="STRING" id="1076256.A0A2H3B5P8"/>
<dbReference type="GO" id="GO:0007166">
    <property type="term" value="P:cell surface receptor signaling pathway"/>
    <property type="evidence" value="ECO:0007669"/>
    <property type="project" value="InterPro"/>
</dbReference>
<evidence type="ECO:0008006" key="3">
    <source>
        <dbReference type="Google" id="ProtNLM"/>
    </source>
</evidence>
<name>A0A2H3B5P8_9AGAR</name>
<dbReference type="CDD" id="cd21037">
    <property type="entry name" value="MLKL_NTD"/>
    <property type="match status" value="1"/>
</dbReference>
<dbReference type="Gene3D" id="1.20.930.20">
    <property type="entry name" value="Adaptor protein Cbl, N-terminal domain"/>
    <property type="match status" value="1"/>
</dbReference>